<name>A0A2I0JDH8_PUNGR</name>
<evidence type="ECO:0000256" key="1">
    <source>
        <dbReference type="SAM" id="MobiDB-lite"/>
    </source>
</evidence>
<feature type="compositionally biased region" description="Low complexity" evidence="1">
    <location>
        <begin position="65"/>
        <end position="78"/>
    </location>
</feature>
<protein>
    <submittedName>
        <fullName evidence="2">Uncharacterized protein</fullName>
    </submittedName>
</protein>
<comment type="caution">
    <text evidence="2">The sequence shown here is derived from an EMBL/GenBank/DDBJ whole genome shotgun (WGS) entry which is preliminary data.</text>
</comment>
<feature type="region of interest" description="Disordered" evidence="1">
    <location>
        <begin position="1"/>
        <end position="78"/>
    </location>
</feature>
<accession>A0A2I0JDH8</accession>
<feature type="region of interest" description="Disordered" evidence="1">
    <location>
        <begin position="121"/>
        <end position="144"/>
    </location>
</feature>
<dbReference type="AlphaFoldDB" id="A0A2I0JDH8"/>
<dbReference type="EMBL" id="PGOL01001793">
    <property type="protein sequence ID" value="PKI54292.1"/>
    <property type="molecule type" value="Genomic_DNA"/>
</dbReference>
<gene>
    <name evidence="2" type="ORF">CRG98_025307</name>
</gene>
<sequence length="144" mass="16614">MVARRALTYKNQRQFSHPKEGNRTRKENSLTCLSVKEKEDEEDDEEDRIDERIGFSPRQKAKMVRSSASARSSDCDPSSHIYEKALRLPAIGSDLPLLDREIRIIEPVLNRLGSLNYNPTQFKTDWPDSRGLGRPRSRRTELDA</sequence>
<evidence type="ECO:0000313" key="2">
    <source>
        <dbReference type="EMBL" id="PKI54292.1"/>
    </source>
</evidence>
<reference evidence="2 3" key="1">
    <citation type="submission" date="2017-11" db="EMBL/GenBank/DDBJ databases">
        <title>De-novo sequencing of pomegranate (Punica granatum L.) genome.</title>
        <authorList>
            <person name="Akparov Z."/>
            <person name="Amiraslanov A."/>
            <person name="Hajiyeva S."/>
            <person name="Abbasov M."/>
            <person name="Kaur K."/>
            <person name="Hamwieh A."/>
            <person name="Solovyev V."/>
            <person name="Salamov A."/>
            <person name="Braich B."/>
            <person name="Kosarev P."/>
            <person name="Mahmoud A."/>
            <person name="Hajiyev E."/>
            <person name="Babayeva S."/>
            <person name="Izzatullayeva V."/>
            <person name="Mammadov A."/>
            <person name="Mammadov A."/>
            <person name="Sharifova S."/>
            <person name="Ojaghi J."/>
            <person name="Eynullazada K."/>
            <person name="Bayramov B."/>
            <person name="Abdulazimova A."/>
            <person name="Shahmuradov I."/>
        </authorList>
    </citation>
    <scope>NUCLEOTIDE SEQUENCE [LARGE SCALE GENOMIC DNA]</scope>
    <source>
        <strain evidence="3">cv. AG2017</strain>
        <tissue evidence="2">Leaf</tissue>
    </source>
</reference>
<evidence type="ECO:0000313" key="3">
    <source>
        <dbReference type="Proteomes" id="UP000233551"/>
    </source>
</evidence>
<feature type="compositionally biased region" description="Acidic residues" evidence="1">
    <location>
        <begin position="39"/>
        <end position="48"/>
    </location>
</feature>
<proteinExistence type="predicted"/>
<keyword evidence="3" id="KW-1185">Reference proteome</keyword>
<feature type="compositionally biased region" description="Basic and acidic residues" evidence="1">
    <location>
        <begin position="17"/>
        <end position="28"/>
    </location>
</feature>
<dbReference type="Proteomes" id="UP000233551">
    <property type="component" value="Unassembled WGS sequence"/>
</dbReference>
<organism evidence="2 3">
    <name type="scientific">Punica granatum</name>
    <name type="common">Pomegranate</name>
    <dbReference type="NCBI Taxonomy" id="22663"/>
    <lineage>
        <taxon>Eukaryota</taxon>
        <taxon>Viridiplantae</taxon>
        <taxon>Streptophyta</taxon>
        <taxon>Embryophyta</taxon>
        <taxon>Tracheophyta</taxon>
        <taxon>Spermatophyta</taxon>
        <taxon>Magnoliopsida</taxon>
        <taxon>eudicotyledons</taxon>
        <taxon>Gunneridae</taxon>
        <taxon>Pentapetalae</taxon>
        <taxon>rosids</taxon>
        <taxon>malvids</taxon>
        <taxon>Myrtales</taxon>
        <taxon>Lythraceae</taxon>
        <taxon>Punica</taxon>
    </lineage>
</organism>